<dbReference type="Gene3D" id="1.10.30.50">
    <property type="match status" value="1"/>
</dbReference>
<accession>A0A4Y3VWP6</accession>
<proteinExistence type="predicted"/>
<dbReference type="InterPro" id="IPR002711">
    <property type="entry name" value="HNH"/>
</dbReference>
<dbReference type="GO" id="GO:0004519">
    <property type="term" value="F:endonuclease activity"/>
    <property type="evidence" value="ECO:0007669"/>
    <property type="project" value="InterPro"/>
</dbReference>
<dbReference type="SMART" id="SM00507">
    <property type="entry name" value="HNHc"/>
    <property type="match status" value="1"/>
</dbReference>
<gene>
    <name evidence="2" type="ORF">SSP24_77450</name>
</gene>
<dbReference type="Proteomes" id="UP000317881">
    <property type="component" value="Unassembled WGS sequence"/>
</dbReference>
<sequence length="104" mass="11740">MDGDDVHALLLTRHQRERQRIDRARAMVAMGEEPRIRERGHIPDDVKQLVWIRDQGRCRVCGATSELQFDYIIPVAMGGSSEVENLQLLCGSCNRRKGAGLTLP</sequence>
<dbReference type="CDD" id="cd00085">
    <property type="entry name" value="HNHc"/>
    <property type="match status" value="1"/>
</dbReference>
<dbReference type="GO" id="GO:0003676">
    <property type="term" value="F:nucleic acid binding"/>
    <property type="evidence" value="ECO:0007669"/>
    <property type="project" value="InterPro"/>
</dbReference>
<dbReference type="GO" id="GO:0008270">
    <property type="term" value="F:zinc ion binding"/>
    <property type="evidence" value="ECO:0007669"/>
    <property type="project" value="InterPro"/>
</dbReference>
<dbReference type="PANTHER" id="PTHR33877:SF1">
    <property type="entry name" value="TYPE IV METHYL-DIRECTED RESTRICTION ENZYME ECOKMCRA"/>
    <property type="match status" value="1"/>
</dbReference>
<comment type="caution">
    <text evidence="2">The sequence shown here is derived from an EMBL/GenBank/DDBJ whole genome shotgun (WGS) entry which is preliminary data.</text>
</comment>
<dbReference type="PANTHER" id="PTHR33877">
    <property type="entry name" value="SLL1193 PROTEIN"/>
    <property type="match status" value="1"/>
</dbReference>
<dbReference type="InterPro" id="IPR003615">
    <property type="entry name" value="HNH_nuc"/>
</dbReference>
<evidence type="ECO:0000259" key="1">
    <source>
        <dbReference type="SMART" id="SM00507"/>
    </source>
</evidence>
<dbReference type="InterPro" id="IPR052892">
    <property type="entry name" value="NA-targeting_endonuclease"/>
</dbReference>
<organism evidence="2 3">
    <name type="scientific">Streptomyces spinoverrucosus</name>
    <dbReference type="NCBI Taxonomy" id="284043"/>
    <lineage>
        <taxon>Bacteria</taxon>
        <taxon>Bacillati</taxon>
        <taxon>Actinomycetota</taxon>
        <taxon>Actinomycetes</taxon>
        <taxon>Kitasatosporales</taxon>
        <taxon>Streptomycetaceae</taxon>
        <taxon>Streptomyces</taxon>
    </lineage>
</organism>
<feature type="domain" description="HNH nuclease" evidence="1">
    <location>
        <begin position="45"/>
        <end position="95"/>
    </location>
</feature>
<evidence type="ECO:0000313" key="3">
    <source>
        <dbReference type="Proteomes" id="UP000317881"/>
    </source>
</evidence>
<dbReference type="Pfam" id="PF01844">
    <property type="entry name" value="HNH"/>
    <property type="match status" value="1"/>
</dbReference>
<protein>
    <recommendedName>
        <fullName evidence="1">HNH nuclease domain-containing protein</fullName>
    </recommendedName>
</protein>
<keyword evidence="3" id="KW-1185">Reference proteome</keyword>
<dbReference type="EMBL" id="BJND01000092">
    <property type="protein sequence ID" value="GEC10090.1"/>
    <property type="molecule type" value="Genomic_DNA"/>
</dbReference>
<reference evidence="2 3" key="1">
    <citation type="submission" date="2019-06" db="EMBL/GenBank/DDBJ databases">
        <title>Whole genome shotgun sequence of Streptomyces spinoverrucosus NBRC 14228.</title>
        <authorList>
            <person name="Hosoyama A."/>
            <person name="Uohara A."/>
            <person name="Ohji S."/>
            <person name="Ichikawa N."/>
        </authorList>
    </citation>
    <scope>NUCLEOTIDE SEQUENCE [LARGE SCALE GENOMIC DNA]</scope>
    <source>
        <strain evidence="2 3">NBRC 14228</strain>
    </source>
</reference>
<name>A0A4Y3VWP6_9ACTN</name>
<dbReference type="AlphaFoldDB" id="A0A4Y3VWP6"/>
<evidence type="ECO:0000313" key="2">
    <source>
        <dbReference type="EMBL" id="GEC10090.1"/>
    </source>
</evidence>